<dbReference type="Proteomes" id="UP001201812">
    <property type="component" value="Unassembled WGS sequence"/>
</dbReference>
<dbReference type="EMBL" id="JAKKPZ010000001">
    <property type="protein sequence ID" value="KAI1729055.1"/>
    <property type="molecule type" value="Genomic_DNA"/>
</dbReference>
<evidence type="ECO:0000313" key="1">
    <source>
        <dbReference type="EMBL" id="KAI1729055.1"/>
    </source>
</evidence>
<comment type="caution">
    <text evidence="1">The sequence shown here is derived from an EMBL/GenBank/DDBJ whole genome shotgun (WGS) entry which is preliminary data.</text>
</comment>
<name>A0AAD4NLH7_9BILA</name>
<dbReference type="AlphaFoldDB" id="A0AAD4NLH7"/>
<reference evidence="1" key="1">
    <citation type="submission" date="2022-01" db="EMBL/GenBank/DDBJ databases">
        <title>Genome Sequence Resource for Two Populations of Ditylenchus destructor, the Migratory Endoparasitic Phytonematode.</title>
        <authorList>
            <person name="Zhang H."/>
            <person name="Lin R."/>
            <person name="Xie B."/>
        </authorList>
    </citation>
    <scope>NUCLEOTIDE SEQUENCE</scope>
    <source>
        <strain evidence="1">BazhouSP</strain>
    </source>
</reference>
<organism evidence="1 2">
    <name type="scientific">Ditylenchus destructor</name>
    <dbReference type="NCBI Taxonomy" id="166010"/>
    <lineage>
        <taxon>Eukaryota</taxon>
        <taxon>Metazoa</taxon>
        <taxon>Ecdysozoa</taxon>
        <taxon>Nematoda</taxon>
        <taxon>Chromadorea</taxon>
        <taxon>Rhabditida</taxon>
        <taxon>Tylenchina</taxon>
        <taxon>Tylenchomorpha</taxon>
        <taxon>Sphaerularioidea</taxon>
        <taxon>Anguinidae</taxon>
        <taxon>Anguininae</taxon>
        <taxon>Ditylenchus</taxon>
    </lineage>
</organism>
<protein>
    <submittedName>
        <fullName evidence="1">Uncharacterized protein</fullName>
    </submittedName>
</protein>
<proteinExistence type="predicted"/>
<keyword evidence="2" id="KW-1185">Reference proteome</keyword>
<gene>
    <name evidence="1" type="ORF">DdX_01273</name>
</gene>
<accession>A0AAD4NLH7</accession>
<evidence type="ECO:0000313" key="2">
    <source>
        <dbReference type="Proteomes" id="UP001201812"/>
    </source>
</evidence>
<sequence>MSALYFRLDSCELYHRCVVLLYTHMPPTKLCSWLGDIELFAEDRQETFFKIDLDIQKPPSVMRIVDWRIVTITLKSAEKKPIGLFINLFYKNFPHPTTVNHYDDEMFFCDGDYRTGNPLSNSEFAVYERLSSYMTKNQQDVVTISNEFRSFELQSSEHAVDIMINLAQKYKCLGGHWLCFFQQEDKSKYEIILDYLMTAFLSTDVQKCSNRFNAKISPENLIVSFGNEETRAVKERSIMHSHNALDSADPKVKELRNALDRIYKPEILGNLNMKYKPEIVSNCCVQRNGIIRPTVYRRSYSKWYMNYLKELNSGDVPNPS</sequence>